<proteinExistence type="predicted"/>
<dbReference type="EMBL" id="UZAM01006621">
    <property type="protein sequence ID" value="VDO92058.1"/>
    <property type="molecule type" value="Genomic_DNA"/>
</dbReference>
<dbReference type="Proteomes" id="UP000270296">
    <property type="component" value="Unassembled WGS sequence"/>
</dbReference>
<name>A0A183IAX9_9BILA</name>
<gene>
    <name evidence="1" type="ORF">SBAD_LOCUS773</name>
</gene>
<evidence type="ECO:0000313" key="1">
    <source>
        <dbReference type="EMBL" id="VDO92058.1"/>
    </source>
</evidence>
<evidence type="ECO:0000313" key="3">
    <source>
        <dbReference type="WBParaSite" id="SBAD_0000079601-mRNA-1"/>
    </source>
</evidence>
<dbReference type="WBParaSite" id="SBAD_0000079601-mRNA-1">
    <property type="protein sequence ID" value="SBAD_0000079601-mRNA-1"/>
    <property type="gene ID" value="SBAD_0000079601"/>
</dbReference>
<reference evidence="1 2" key="2">
    <citation type="submission" date="2018-11" db="EMBL/GenBank/DDBJ databases">
        <authorList>
            <consortium name="Pathogen Informatics"/>
        </authorList>
    </citation>
    <scope>NUCLEOTIDE SEQUENCE [LARGE SCALE GENOMIC DNA]</scope>
</reference>
<evidence type="ECO:0000313" key="2">
    <source>
        <dbReference type="Proteomes" id="UP000270296"/>
    </source>
</evidence>
<protein>
    <submittedName>
        <fullName evidence="1 3">Uncharacterized protein</fullName>
    </submittedName>
</protein>
<organism evidence="3">
    <name type="scientific">Soboliphyme baturini</name>
    <dbReference type="NCBI Taxonomy" id="241478"/>
    <lineage>
        <taxon>Eukaryota</taxon>
        <taxon>Metazoa</taxon>
        <taxon>Ecdysozoa</taxon>
        <taxon>Nematoda</taxon>
        <taxon>Enoplea</taxon>
        <taxon>Dorylaimia</taxon>
        <taxon>Dioctophymatida</taxon>
        <taxon>Dioctophymatoidea</taxon>
        <taxon>Soboliphymatidae</taxon>
        <taxon>Soboliphyme</taxon>
    </lineage>
</organism>
<accession>A0A183IAX9</accession>
<sequence length="159" mass="18012">MQLTKDASLDVDSTTGERRFGGDCRCRFAAPPAPPKTQWFIQNARLCDTRDVRDAILEAAVDLSFVIFDRVMSYVVFAASSLGLDSKHVKSVRCVVLARVLPSSHVLRRLAMPSPFRRVPSRLGLDYPPALQQGTRFVEDQRVDTKARHRFERFCVWTA</sequence>
<dbReference type="AlphaFoldDB" id="A0A183IAX9"/>
<reference evidence="3" key="1">
    <citation type="submission" date="2016-06" db="UniProtKB">
        <authorList>
            <consortium name="WormBaseParasite"/>
        </authorList>
    </citation>
    <scope>IDENTIFICATION</scope>
</reference>
<keyword evidence="2" id="KW-1185">Reference proteome</keyword>